<dbReference type="Pfam" id="PF10497">
    <property type="entry name" value="zf-4CXXC_R1"/>
    <property type="match status" value="1"/>
</dbReference>
<dbReference type="GO" id="GO:0000118">
    <property type="term" value="C:histone deacetylase complex"/>
    <property type="evidence" value="ECO:0007669"/>
    <property type="project" value="TreeGrafter"/>
</dbReference>
<dbReference type="PROSITE" id="PS50089">
    <property type="entry name" value="ZF_RING_2"/>
    <property type="match status" value="1"/>
</dbReference>
<feature type="region of interest" description="Disordered" evidence="8">
    <location>
        <begin position="1"/>
        <end position="138"/>
    </location>
</feature>
<dbReference type="InterPro" id="IPR003347">
    <property type="entry name" value="JmjC_dom"/>
</dbReference>
<evidence type="ECO:0000256" key="6">
    <source>
        <dbReference type="ARBA" id="ARBA00023242"/>
    </source>
</evidence>
<dbReference type="PANTHER" id="PTHR12549:SF51">
    <property type="entry name" value="JMJC DOMAIN-CONTAINING PROTEIN"/>
    <property type="match status" value="1"/>
</dbReference>
<dbReference type="AlphaFoldDB" id="A0A7J6WSS6"/>
<keyword evidence="5" id="KW-0804">Transcription</keyword>
<dbReference type="SUPFAM" id="SSF51197">
    <property type="entry name" value="Clavaminate synthase-like"/>
    <property type="match status" value="1"/>
</dbReference>
<dbReference type="PANTHER" id="PTHR12549">
    <property type="entry name" value="JMJC DOMAIN-CONTAINING HISTONE DEMETHYLATION PROTEIN"/>
    <property type="match status" value="1"/>
</dbReference>
<evidence type="ECO:0000256" key="7">
    <source>
        <dbReference type="PROSITE-ProRule" id="PRU00175"/>
    </source>
</evidence>
<keyword evidence="6" id="KW-0539">Nucleus</keyword>
<keyword evidence="12" id="KW-1185">Reference proteome</keyword>
<feature type="domain" description="RING-type" evidence="9">
    <location>
        <begin position="163"/>
        <end position="210"/>
    </location>
</feature>
<dbReference type="Proteomes" id="UP000554482">
    <property type="component" value="Unassembled WGS sequence"/>
</dbReference>
<dbReference type="InterPro" id="IPR001841">
    <property type="entry name" value="Znf_RING"/>
</dbReference>
<feature type="domain" description="JmjC" evidence="10">
    <location>
        <begin position="577"/>
        <end position="818"/>
    </location>
</feature>
<evidence type="ECO:0000313" key="11">
    <source>
        <dbReference type="EMBL" id="KAF5200073.1"/>
    </source>
</evidence>
<evidence type="ECO:0000256" key="8">
    <source>
        <dbReference type="SAM" id="MobiDB-lite"/>
    </source>
</evidence>
<feature type="non-terminal residue" evidence="11">
    <location>
        <position position="1"/>
    </location>
</feature>
<dbReference type="InterPro" id="IPR018866">
    <property type="entry name" value="Znf-4CXXC_R1"/>
</dbReference>
<dbReference type="GO" id="GO:0000785">
    <property type="term" value="C:chromatin"/>
    <property type="evidence" value="ECO:0007669"/>
    <property type="project" value="TreeGrafter"/>
</dbReference>
<gene>
    <name evidence="11" type="ORF">FRX31_010340</name>
</gene>
<dbReference type="OrthoDB" id="1667110at2759"/>
<evidence type="ECO:0000313" key="12">
    <source>
        <dbReference type="Proteomes" id="UP000554482"/>
    </source>
</evidence>
<feature type="compositionally biased region" description="Basic and acidic residues" evidence="8">
    <location>
        <begin position="50"/>
        <end position="59"/>
    </location>
</feature>
<accession>A0A7J6WSS6</accession>
<comment type="subcellular location">
    <subcellularLocation>
        <location evidence="1">Nucleus</location>
    </subcellularLocation>
</comment>
<evidence type="ECO:0000256" key="4">
    <source>
        <dbReference type="ARBA" id="ARBA00023015"/>
    </source>
</evidence>
<keyword evidence="7" id="KW-0862">Zinc</keyword>
<dbReference type="GO" id="GO:0031490">
    <property type="term" value="F:chromatin DNA binding"/>
    <property type="evidence" value="ECO:0007669"/>
    <property type="project" value="TreeGrafter"/>
</dbReference>
<evidence type="ECO:0000256" key="2">
    <source>
        <dbReference type="ARBA" id="ARBA00006801"/>
    </source>
</evidence>
<organism evidence="11 12">
    <name type="scientific">Thalictrum thalictroides</name>
    <name type="common">Rue-anemone</name>
    <name type="synonym">Anemone thalictroides</name>
    <dbReference type="NCBI Taxonomy" id="46969"/>
    <lineage>
        <taxon>Eukaryota</taxon>
        <taxon>Viridiplantae</taxon>
        <taxon>Streptophyta</taxon>
        <taxon>Embryophyta</taxon>
        <taxon>Tracheophyta</taxon>
        <taxon>Spermatophyta</taxon>
        <taxon>Magnoliopsida</taxon>
        <taxon>Ranunculales</taxon>
        <taxon>Ranunculaceae</taxon>
        <taxon>Thalictroideae</taxon>
        <taxon>Thalictrum</taxon>
    </lineage>
</organism>
<dbReference type="SMART" id="SM00558">
    <property type="entry name" value="JmjC"/>
    <property type="match status" value="1"/>
</dbReference>
<sequence>MENQEEEKRSDLDVDNDNVVKKKDCKATTSRGRGRGKGRNRGGGAVRGKTKVDHVEKRKATASRGRGGTRNVKAKEDVVVKEEEDEDKGLRKFRKRNKKYQEEEEEKDLEDNQGEEKAQSRRSRRSTTTTDVRPFANQNKKTLVKGGVWKLLVNGEEVESTMCHQCQRNDRGEVVKCTSCKNKRFCFPCISSWYPQMSHGDIAESCPICRGVCNCKSCLRKHGKYEEKLKQTLTKNEKVNYSKYLVDLLLPTLTQIDQEQVMEKEVEAKIQGVSVSEIKLKKSDCLEEERAYCDNCRTSIYDFHRNCPECSLDLCVACCVEIRNGNQNHGVAQNASSMPEWKVEENGRIYCPPKEMGGCGNAFLELKYICKENWVSEMKVKAEMIVAGGSRSDYGTSKHWCTCFNSVGEVNVVDNKLRKAACREDSRDNYLYCPSAKDIQQSDLNHFQKHWVNGEPVIVQDVLESTSGLSWEPMVMCRALREKTNSRVFNQKKMKKIIKGSSHLDVTAMDCLYWCEDDFNIKHFFDGYSKGITHKDMDWPMMLKLKDWPPANLFEERLPRHHVEFLNALPFQEYTNLKFGFLNLAAKLPDKSLKPDMGPKTYIAYGLAEELGCGDSVTKLHCDMSDAVNVLMHTAEVQLTSKQLEGMHKLREKILSEAEKEYANGEQCKDSIVVPNTRNNISCSPLEATGVVGGNIECGEKTKTTPGDQKKRVTFPGGKNLRKLSKSDSLEKVMERQTENNVEHVMDRNEACDGDAVMEACSPHDSPTSSVSKLQNIQTAEGGALWDIFRRQDTPKLAEYLKKHSMEFRHTYCLPVEQ</sequence>
<evidence type="ECO:0000259" key="10">
    <source>
        <dbReference type="PROSITE" id="PS51184"/>
    </source>
</evidence>
<keyword evidence="3" id="KW-0479">Metal-binding</keyword>
<keyword evidence="7" id="KW-0863">Zinc-finger</keyword>
<dbReference type="PROSITE" id="PS51184">
    <property type="entry name" value="JMJC"/>
    <property type="match status" value="1"/>
</dbReference>
<dbReference type="GO" id="GO:0003712">
    <property type="term" value="F:transcription coregulator activity"/>
    <property type="evidence" value="ECO:0007669"/>
    <property type="project" value="TreeGrafter"/>
</dbReference>
<dbReference type="GO" id="GO:0032259">
    <property type="term" value="P:methylation"/>
    <property type="evidence" value="ECO:0007669"/>
    <property type="project" value="UniProtKB-KW"/>
</dbReference>
<protein>
    <submittedName>
        <fullName evidence="11">Lysine-specific demethylase JMJ25-like</fullName>
    </submittedName>
</protein>
<dbReference type="GO" id="GO:0008270">
    <property type="term" value="F:zinc ion binding"/>
    <property type="evidence" value="ECO:0007669"/>
    <property type="project" value="UniProtKB-KW"/>
</dbReference>
<evidence type="ECO:0000256" key="3">
    <source>
        <dbReference type="ARBA" id="ARBA00022723"/>
    </source>
</evidence>
<evidence type="ECO:0000256" key="1">
    <source>
        <dbReference type="ARBA" id="ARBA00004123"/>
    </source>
</evidence>
<keyword evidence="11" id="KW-0808">Transferase</keyword>
<dbReference type="GO" id="GO:0008168">
    <property type="term" value="F:methyltransferase activity"/>
    <property type="evidence" value="ECO:0007669"/>
    <property type="project" value="UniProtKB-KW"/>
</dbReference>
<feature type="compositionally biased region" description="Basic and acidic residues" evidence="8">
    <location>
        <begin position="1"/>
        <end position="26"/>
    </location>
</feature>
<reference evidence="11 12" key="1">
    <citation type="submission" date="2020-06" db="EMBL/GenBank/DDBJ databases">
        <title>Transcriptomic and genomic resources for Thalictrum thalictroides and T. hernandezii: Facilitating candidate gene discovery in an emerging model plant lineage.</title>
        <authorList>
            <person name="Arias T."/>
            <person name="Riano-Pachon D.M."/>
            <person name="Di Stilio V.S."/>
        </authorList>
    </citation>
    <scope>NUCLEOTIDE SEQUENCE [LARGE SCALE GENOMIC DNA]</scope>
    <source>
        <strain evidence="12">cv. WT478/WT964</strain>
        <tissue evidence="11">Leaves</tissue>
    </source>
</reference>
<evidence type="ECO:0000256" key="5">
    <source>
        <dbReference type="ARBA" id="ARBA00023163"/>
    </source>
</evidence>
<proteinExistence type="inferred from homology"/>
<comment type="similarity">
    <text evidence="2">Belongs to the JARID1 histone demethylase family.</text>
</comment>
<dbReference type="InterPro" id="IPR045109">
    <property type="entry name" value="LSDs-like"/>
</dbReference>
<feature type="compositionally biased region" description="Acidic residues" evidence="8">
    <location>
        <begin position="102"/>
        <end position="113"/>
    </location>
</feature>
<dbReference type="GO" id="GO:0006357">
    <property type="term" value="P:regulation of transcription by RNA polymerase II"/>
    <property type="evidence" value="ECO:0007669"/>
    <property type="project" value="TreeGrafter"/>
</dbReference>
<dbReference type="GO" id="GO:0032454">
    <property type="term" value="F:histone H3K9 demethylase activity"/>
    <property type="evidence" value="ECO:0007669"/>
    <property type="project" value="InterPro"/>
</dbReference>
<evidence type="ECO:0000259" key="9">
    <source>
        <dbReference type="PROSITE" id="PS50089"/>
    </source>
</evidence>
<keyword evidence="4" id="KW-0805">Transcription regulation</keyword>
<name>A0A7J6WSS6_THATH</name>
<comment type="caution">
    <text evidence="11">The sequence shown here is derived from an EMBL/GenBank/DDBJ whole genome shotgun (WGS) entry which is preliminary data.</text>
</comment>
<dbReference type="Gene3D" id="2.60.120.650">
    <property type="entry name" value="Cupin"/>
    <property type="match status" value="1"/>
</dbReference>
<keyword evidence="11" id="KW-0489">Methyltransferase</keyword>
<dbReference type="EMBL" id="JABWDY010011162">
    <property type="protein sequence ID" value="KAF5200073.1"/>
    <property type="molecule type" value="Genomic_DNA"/>
</dbReference>